<evidence type="ECO:0000259" key="1">
    <source>
        <dbReference type="Pfam" id="PF13087"/>
    </source>
</evidence>
<sequence length="520" mass="59703">MFVSLREITRTGMQFRLYASPNMPQLLTFKRKYRQWTICKVANMDKYMAQIQGLVTTTCERKMNHMIQKVLLAPPKTMANYVCNYAEQVVEKEVDTEGLKLQMNNYLNKSQYLAIISAVRQLITVIHAPPATGRMKIIVKVVEQWIQINGERILIIVKNEAVLEEIYYILNKIGLHVLRVSMNSVAKFGQQKTTLNNNRVAILTQDSIAQYLTLSRDFQKVLIVDAHDISELTCLSVFNKNCDQVVLIGDHYTYKDKSVEVSNLAKSRGYGVSIFESFIKKGIKPVFVSTMNKENEFIGEYISKCFYGQKLQISQSQHYIDMNEKSYSPFQQKLKSATYANINFQKGILFNKQGMAAVQVNGCELKYGSGLVNIQEIKCLVQFVLFILGHQFVQPQEIGIVTPYLQQSKIIYSELKLQAQNNPEMFQQQHLENNLNIQISTINDSYSSRPFLIFSGVRANKEGYLGQLKDFRIINTLLGKSKKGCVVFGDLPTLAQEKSWMQFISHLQNQNALYQCDYYK</sequence>
<dbReference type="AlphaFoldDB" id="A0A481XUW5"/>
<keyword evidence="2" id="KW-0378">Hydrolase</keyword>
<dbReference type="PANTHER" id="PTHR10887">
    <property type="entry name" value="DNA2/NAM7 HELICASE FAMILY"/>
    <property type="match status" value="1"/>
</dbReference>
<dbReference type="EMBL" id="MH615833">
    <property type="protein sequence ID" value="QBK46523.1"/>
    <property type="molecule type" value="mRNA"/>
</dbReference>
<proteinExistence type="evidence at transcript level"/>
<protein>
    <submittedName>
        <fullName evidence="2">ATP-dependent helicase NAM7</fullName>
    </submittedName>
</protein>
<evidence type="ECO:0000313" key="2">
    <source>
        <dbReference type="EMBL" id="QBK46523.1"/>
    </source>
</evidence>
<dbReference type="InterPro" id="IPR045055">
    <property type="entry name" value="DNA2/NAM7-like"/>
</dbReference>
<name>A0A481XUW5_9CILI</name>
<reference evidence="2" key="1">
    <citation type="submission" date="2018-07" db="EMBL/GenBank/DDBJ databases">
        <title>Helicases in Philaterides dicentrarchi.</title>
        <authorList>
            <person name="Lamas J."/>
            <person name="Folgueira I."/>
            <person name="Defelipe A."/>
            <person name="Sueiro R."/>
            <person name="Leiro J."/>
        </authorList>
    </citation>
    <scope>NUCLEOTIDE SEQUENCE</scope>
</reference>
<feature type="domain" description="DNA2/NAM7 helicase-like C-terminal" evidence="1">
    <location>
        <begin position="270"/>
        <end position="490"/>
    </location>
</feature>
<dbReference type="SUPFAM" id="SSF52540">
    <property type="entry name" value="P-loop containing nucleoside triphosphate hydrolases"/>
    <property type="match status" value="1"/>
</dbReference>
<keyword evidence="2" id="KW-0347">Helicase</keyword>
<accession>A0A481XUW5</accession>
<dbReference type="InterPro" id="IPR041679">
    <property type="entry name" value="DNA2/NAM7-like_C"/>
</dbReference>
<dbReference type="InterPro" id="IPR027417">
    <property type="entry name" value="P-loop_NTPase"/>
</dbReference>
<dbReference type="PANTHER" id="PTHR10887:SF495">
    <property type="entry name" value="HELICASE SENATAXIN ISOFORM X1-RELATED"/>
    <property type="match status" value="1"/>
</dbReference>
<dbReference type="Pfam" id="PF13087">
    <property type="entry name" value="AAA_12"/>
    <property type="match status" value="1"/>
</dbReference>
<keyword evidence="2" id="KW-0067">ATP-binding</keyword>
<dbReference type="Gene3D" id="3.40.50.300">
    <property type="entry name" value="P-loop containing nucleotide triphosphate hydrolases"/>
    <property type="match status" value="2"/>
</dbReference>
<keyword evidence="2" id="KW-0547">Nucleotide-binding</keyword>
<dbReference type="GO" id="GO:0004386">
    <property type="term" value="F:helicase activity"/>
    <property type="evidence" value="ECO:0007669"/>
    <property type="project" value="UniProtKB-KW"/>
</dbReference>
<organism evidence="2">
    <name type="scientific">Philasterides dicentrarchi</name>
    <dbReference type="NCBI Taxonomy" id="282688"/>
    <lineage>
        <taxon>Eukaryota</taxon>
        <taxon>Sar</taxon>
        <taxon>Alveolata</taxon>
        <taxon>Ciliophora</taxon>
        <taxon>Intramacronucleata</taxon>
        <taxon>Oligohymenophorea</taxon>
        <taxon>Scuticociliatia</taxon>
        <taxon>Philasterida</taxon>
        <taxon>Philasteridae</taxon>
        <taxon>Philasterides</taxon>
    </lineage>
</organism>